<accession>S9QXE2</accession>
<dbReference type="AlphaFoldDB" id="S9QXE2"/>
<evidence type="ECO:0000256" key="5">
    <source>
        <dbReference type="ARBA" id="ARBA00023274"/>
    </source>
</evidence>
<evidence type="ECO:0000256" key="2">
    <source>
        <dbReference type="ARBA" id="ARBA00022946"/>
    </source>
</evidence>
<dbReference type="HOGENOM" id="CLU_144297_2_0_1"/>
<dbReference type="GO" id="GO:0005762">
    <property type="term" value="C:mitochondrial large ribosomal subunit"/>
    <property type="evidence" value="ECO:0007669"/>
    <property type="project" value="TreeGrafter"/>
</dbReference>
<dbReference type="RefSeq" id="XP_013019600.1">
    <property type="nucleotide sequence ID" value="XM_013164146.1"/>
</dbReference>
<comment type="similarity">
    <text evidence="6">Belongs to the mitochondrion-specific ribosomal protein mL54 family.</text>
</comment>
<dbReference type="OMA" id="QGHNDAT"/>
<keyword evidence="4" id="KW-0496">Mitochondrion</keyword>
<protein>
    <recommendedName>
        <fullName evidence="7">Large ribosomal subunit protein mL54</fullName>
    </recommendedName>
</protein>
<dbReference type="GeneID" id="25030173"/>
<evidence type="ECO:0000256" key="6">
    <source>
        <dbReference type="ARBA" id="ARBA00033752"/>
    </source>
</evidence>
<dbReference type="GO" id="GO:0003735">
    <property type="term" value="F:structural constituent of ribosome"/>
    <property type="evidence" value="ECO:0007669"/>
    <property type="project" value="TreeGrafter"/>
</dbReference>
<keyword evidence="3 8" id="KW-0689">Ribosomal protein</keyword>
<dbReference type="InterPro" id="IPR013870">
    <property type="entry name" value="Ribosomal_mL54"/>
</dbReference>
<dbReference type="Proteomes" id="UP000016088">
    <property type="component" value="Unassembled WGS sequence"/>
</dbReference>
<evidence type="ECO:0000256" key="1">
    <source>
        <dbReference type="ARBA" id="ARBA00004173"/>
    </source>
</evidence>
<dbReference type="VEuPathDB" id="FungiDB:SOCG_01191"/>
<dbReference type="PANTHER" id="PTHR28595:SF1">
    <property type="entry name" value="LARGE RIBOSOMAL SUBUNIT PROTEIN ML54"/>
    <property type="match status" value="1"/>
</dbReference>
<keyword evidence="2" id="KW-0809">Transit peptide</keyword>
<name>S9QXE2_SCHOY</name>
<keyword evidence="5" id="KW-0687">Ribonucleoprotein</keyword>
<reference evidence="8 9" key="1">
    <citation type="journal article" date="2011" name="Science">
        <title>Comparative functional genomics of the fission yeasts.</title>
        <authorList>
            <person name="Rhind N."/>
            <person name="Chen Z."/>
            <person name="Yassour M."/>
            <person name="Thompson D.A."/>
            <person name="Haas B.J."/>
            <person name="Habib N."/>
            <person name="Wapinski I."/>
            <person name="Roy S."/>
            <person name="Lin M.F."/>
            <person name="Heiman D.I."/>
            <person name="Young S.K."/>
            <person name="Furuya K."/>
            <person name="Guo Y."/>
            <person name="Pidoux A."/>
            <person name="Chen H.M."/>
            <person name="Robbertse B."/>
            <person name="Goldberg J.M."/>
            <person name="Aoki K."/>
            <person name="Bayne E.H."/>
            <person name="Berlin A.M."/>
            <person name="Desjardins C.A."/>
            <person name="Dobbs E."/>
            <person name="Dukaj L."/>
            <person name="Fan L."/>
            <person name="FitzGerald M.G."/>
            <person name="French C."/>
            <person name="Gujja S."/>
            <person name="Hansen K."/>
            <person name="Keifenheim D."/>
            <person name="Levin J.Z."/>
            <person name="Mosher R.A."/>
            <person name="Mueller C.A."/>
            <person name="Pfiffner J."/>
            <person name="Priest M."/>
            <person name="Russ C."/>
            <person name="Smialowska A."/>
            <person name="Swoboda P."/>
            <person name="Sykes S.M."/>
            <person name="Vaughn M."/>
            <person name="Vengrova S."/>
            <person name="Yoder R."/>
            <person name="Zeng Q."/>
            <person name="Allshire R."/>
            <person name="Baulcombe D."/>
            <person name="Birren B.W."/>
            <person name="Brown W."/>
            <person name="Ekwall K."/>
            <person name="Kellis M."/>
            <person name="Leatherwood J."/>
            <person name="Levin H."/>
            <person name="Margalit H."/>
            <person name="Martienssen R."/>
            <person name="Nieduszynski C.A."/>
            <person name="Spatafora J.W."/>
            <person name="Friedman N."/>
            <person name="Dalgaard J.Z."/>
            <person name="Baumann P."/>
            <person name="Niki H."/>
            <person name="Regev A."/>
            <person name="Nusbaum C."/>
        </authorList>
    </citation>
    <scope>NUCLEOTIDE SEQUENCE [LARGE SCALE GENOMIC DNA]</scope>
    <source>
        <strain evidence="9">yFS286</strain>
    </source>
</reference>
<dbReference type="eggNOG" id="KOG3435">
    <property type="taxonomic scope" value="Eukaryota"/>
</dbReference>
<comment type="subcellular location">
    <subcellularLocation>
        <location evidence="1">Mitochondrion</location>
    </subcellularLocation>
</comment>
<evidence type="ECO:0000313" key="9">
    <source>
        <dbReference type="Proteomes" id="UP000016088"/>
    </source>
</evidence>
<proteinExistence type="inferred from homology"/>
<evidence type="ECO:0000256" key="3">
    <source>
        <dbReference type="ARBA" id="ARBA00022980"/>
    </source>
</evidence>
<evidence type="ECO:0000256" key="7">
    <source>
        <dbReference type="ARBA" id="ARBA00035179"/>
    </source>
</evidence>
<dbReference type="PANTHER" id="PTHR28595">
    <property type="entry name" value="39S RIBOSOMAL PROTEIN L54, MITOCHONDRIAL"/>
    <property type="match status" value="1"/>
</dbReference>
<dbReference type="OrthoDB" id="10252718at2759"/>
<keyword evidence="9" id="KW-1185">Reference proteome</keyword>
<organism evidence="8 9">
    <name type="scientific">Schizosaccharomyces octosporus (strain yFS286)</name>
    <name type="common">Fission yeast</name>
    <name type="synonym">Octosporomyces octosporus</name>
    <dbReference type="NCBI Taxonomy" id="483514"/>
    <lineage>
        <taxon>Eukaryota</taxon>
        <taxon>Fungi</taxon>
        <taxon>Dikarya</taxon>
        <taxon>Ascomycota</taxon>
        <taxon>Taphrinomycotina</taxon>
        <taxon>Schizosaccharomycetes</taxon>
        <taxon>Schizosaccharomycetales</taxon>
        <taxon>Schizosaccharomycetaceae</taxon>
        <taxon>Schizosaccharomyces</taxon>
    </lineage>
</organism>
<evidence type="ECO:0000256" key="4">
    <source>
        <dbReference type="ARBA" id="ARBA00023128"/>
    </source>
</evidence>
<sequence>MLCLRSSRILIRQSASSLVANGCFRREFHRSQFIQKEREQKIEANKDMSDGPSDAHPASSVLAGTILKNLNIKAGGVDPVAKEDNEYPEWLWTLLDAPASDSRTALSRSRKNAIRTSNFLKKK</sequence>
<gene>
    <name evidence="8" type="ORF">SOCG_01191</name>
</gene>
<evidence type="ECO:0000313" key="8">
    <source>
        <dbReference type="EMBL" id="EPX70970.1"/>
    </source>
</evidence>
<dbReference type="Pfam" id="PF08561">
    <property type="entry name" value="Ribosomal_L37"/>
    <property type="match status" value="1"/>
</dbReference>
<dbReference type="EMBL" id="KE503208">
    <property type="protein sequence ID" value="EPX70970.1"/>
    <property type="molecule type" value="Genomic_DNA"/>
</dbReference>